<evidence type="ECO:0000313" key="4">
    <source>
        <dbReference type="Proteomes" id="UP000317429"/>
    </source>
</evidence>
<dbReference type="Proteomes" id="UP000317429">
    <property type="component" value="Chromosome"/>
</dbReference>
<feature type="region of interest" description="Disordered" evidence="1">
    <location>
        <begin position="89"/>
        <end position="137"/>
    </location>
</feature>
<protein>
    <recommendedName>
        <fullName evidence="5">Carboxypeptidase regulatory-like domain-containing protein</fullName>
    </recommendedName>
</protein>
<evidence type="ECO:0000256" key="2">
    <source>
        <dbReference type="SAM" id="SignalP"/>
    </source>
</evidence>
<accession>A0A518DH25</accession>
<dbReference type="AlphaFoldDB" id="A0A518DH25"/>
<evidence type="ECO:0000313" key="3">
    <source>
        <dbReference type="EMBL" id="QDU90773.1"/>
    </source>
</evidence>
<organism evidence="3 4">
    <name type="scientific">Pirellulimonas nuda</name>
    <dbReference type="NCBI Taxonomy" id="2528009"/>
    <lineage>
        <taxon>Bacteria</taxon>
        <taxon>Pseudomonadati</taxon>
        <taxon>Planctomycetota</taxon>
        <taxon>Planctomycetia</taxon>
        <taxon>Pirellulales</taxon>
        <taxon>Lacipirellulaceae</taxon>
        <taxon>Pirellulimonas</taxon>
    </lineage>
</organism>
<evidence type="ECO:0008006" key="5">
    <source>
        <dbReference type="Google" id="ProtNLM"/>
    </source>
</evidence>
<dbReference type="RefSeq" id="WP_145289938.1">
    <property type="nucleotide sequence ID" value="NZ_CP036291.1"/>
</dbReference>
<dbReference type="KEGG" id="pnd:Pla175_41860"/>
<dbReference type="OrthoDB" id="287810at2"/>
<gene>
    <name evidence="3" type="ORF">Pla175_41860</name>
</gene>
<name>A0A518DH25_9BACT</name>
<dbReference type="EMBL" id="CP036291">
    <property type="protein sequence ID" value="QDU90773.1"/>
    <property type="molecule type" value="Genomic_DNA"/>
</dbReference>
<proteinExistence type="predicted"/>
<keyword evidence="2" id="KW-0732">Signal</keyword>
<feature type="chain" id="PRO_5022191844" description="Carboxypeptidase regulatory-like domain-containing protein" evidence="2">
    <location>
        <begin position="23"/>
        <end position="137"/>
    </location>
</feature>
<reference evidence="3 4" key="1">
    <citation type="submission" date="2019-02" db="EMBL/GenBank/DDBJ databases">
        <title>Deep-cultivation of Planctomycetes and their phenomic and genomic characterization uncovers novel biology.</title>
        <authorList>
            <person name="Wiegand S."/>
            <person name="Jogler M."/>
            <person name="Boedeker C."/>
            <person name="Pinto D."/>
            <person name="Vollmers J."/>
            <person name="Rivas-Marin E."/>
            <person name="Kohn T."/>
            <person name="Peeters S.H."/>
            <person name="Heuer A."/>
            <person name="Rast P."/>
            <person name="Oberbeckmann S."/>
            <person name="Bunk B."/>
            <person name="Jeske O."/>
            <person name="Meyerdierks A."/>
            <person name="Storesund J.E."/>
            <person name="Kallscheuer N."/>
            <person name="Luecker S."/>
            <person name="Lage O.M."/>
            <person name="Pohl T."/>
            <person name="Merkel B.J."/>
            <person name="Hornburger P."/>
            <person name="Mueller R.-W."/>
            <person name="Bruemmer F."/>
            <person name="Labrenz M."/>
            <person name="Spormann A.M."/>
            <person name="Op den Camp H."/>
            <person name="Overmann J."/>
            <person name="Amann R."/>
            <person name="Jetten M.S.M."/>
            <person name="Mascher T."/>
            <person name="Medema M.H."/>
            <person name="Devos D.P."/>
            <person name="Kaster A.-K."/>
            <person name="Ovreas L."/>
            <person name="Rohde M."/>
            <person name="Galperin M.Y."/>
            <person name="Jogler C."/>
        </authorList>
    </citation>
    <scope>NUCLEOTIDE SEQUENCE [LARGE SCALE GENOMIC DNA]</scope>
    <source>
        <strain evidence="3 4">Pla175</strain>
    </source>
</reference>
<evidence type="ECO:0000256" key="1">
    <source>
        <dbReference type="SAM" id="MobiDB-lite"/>
    </source>
</evidence>
<keyword evidence="4" id="KW-1185">Reference proteome</keyword>
<sequence precursor="true">MRTTLAGVALLGIVLCSGCGGASMGDVSGTVSFNGAPVTGVVVYFRPVPPPGESYAATKAAFGEVDSQGQYRLTTTNANDGAAVGKHKVSITSSDRSKPVPGELPDDFQVEVKPGKNTIDLELQPGKAKGPKINNAG</sequence>
<feature type="signal peptide" evidence="2">
    <location>
        <begin position="1"/>
        <end position="22"/>
    </location>
</feature>